<gene>
    <name evidence="1" type="ORF">OCH7691_04383</name>
</gene>
<name>A0A1Y5U300_9PROT</name>
<dbReference type="RefSeq" id="WP_176245202.1">
    <property type="nucleotide sequence ID" value="NZ_FWFR01000006.1"/>
</dbReference>
<proteinExistence type="predicted"/>
<dbReference type="AlphaFoldDB" id="A0A1Y5U300"/>
<evidence type="ECO:0000313" key="1">
    <source>
        <dbReference type="EMBL" id="SLN77315.1"/>
    </source>
</evidence>
<dbReference type="EMBL" id="FWFR01000006">
    <property type="protein sequence ID" value="SLN77315.1"/>
    <property type="molecule type" value="Genomic_DNA"/>
</dbReference>
<sequence>MAGGFAGLDVTGLIDLAAALGYRGRAVAALIASAGAGISEGMQDGGNT</sequence>
<accession>A0A1Y5U300</accession>
<protein>
    <submittedName>
        <fullName evidence="1">Uncharacterized protein</fullName>
    </submittedName>
</protein>
<dbReference type="Proteomes" id="UP000193200">
    <property type="component" value="Unassembled WGS sequence"/>
</dbReference>
<evidence type="ECO:0000313" key="2">
    <source>
        <dbReference type="Proteomes" id="UP000193200"/>
    </source>
</evidence>
<organism evidence="1 2">
    <name type="scientific">Oceanibacterium hippocampi</name>
    <dbReference type="NCBI Taxonomy" id="745714"/>
    <lineage>
        <taxon>Bacteria</taxon>
        <taxon>Pseudomonadati</taxon>
        <taxon>Pseudomonadota</taxon>
        <taxon>Alphaproteobacteria</taxon>
        <taxon>Sneathiellales</taxon>
        <taxon>Sneathiellaceae</taxon>
        <taxon>Oceanibacterium</taxon>
    </lineage>
</organism>
<dbReference type="InParanoid" id="A0A1Y5U300"/>
<reference evidence="1 2" key="1">
    <citation type="submission" date="2017-03" db="EMBL/GenBank/DDBJ databases">
        <authorList>
            <person name="Afonso C.L."/>
            <person name="Miller P.J."/>
            <person name="Scott M.A."/>
            <person name="Spackman E."/>
            <person name="Goraichik I."/>
            <person name="Dimitrov K.M."/>
            <person name="Suarez D.L."/>
            <person name="Swayne D.E."/>
        </authorList>
    </citation>
    <scope>NUCLEOTIDE SEQUENCE [LARGE SCALE GENOMIC DNA]</scope>
    <source>
        <strain evidence="1 2">CECT 7691</strain>
    </source>
</reference>
<keyword evidence="2" id="KW-1185">Reference proteome</keyword>